<evidence type="ECO:0000313" key="2">
    <source>
        <dbReference type="EMBL" id="KAL0564891.1"/>
    </source>
</evidence>
<evidence type="ECO:0000256" key="1">
    <source>
        <dbReference type="SAM" id="MobiDB-lite"/>
    </source>
</evidence>
<dbReference type="EMBL" id="JBAHYK010002528">
    <property type="protein sequence ID" value="KAL0564891.1"/>
    <property type="molecule type" value="Genomic_DNA"/>
</dbReference>
<keyword evidence="3" id="KW-1185">Reference proteome</keyword>
<reference evidence="2 3" key="1">
    <citation type="submission" date="2024-02" db="EMBL/GenBank/DDBJ databases">
        <title>A draft genome for the cacao thread blight pathogen Marasmius crinis-equi.</title>
        <authorList>
            <person name="Cohen S.P."/>
            <person name="Baruah I.K."/>
            <person name="Amoako-Attah I."/>
            <person name="Bukari Y."/>
            <person name="Meinhardt L.W."/>
            <person name="Bailey B.A."/>
        </authorList>
    </citation>
    <scope>NUCLEOTIDE SEQUENCE [LARGE SCALE GENOMIC DNA]</scope>
    <source>
        <strain evidence="2 3">GH-76</strain>
    </source>
</reference>
<feature type="region of interest" description="Disordered" evidence="1">
    <location>
        <begin position="143"/>
        <end position="191"/>
    </location>
</feature>
<gene>
    <name evidence="2" type="ORF">V5O48_017146</name>
</gene>
<feature type="compositionally biased region" description="Basic and acidic residues" evidence="1">
    <location>
        <begin position="12"/>
        <end position="25"/>
    </location>
</feature>
<proteinExistence type="predicted"/>
<accession>A0ABR3EPT5</accession>
<feature type="compositionally biased region" description="Low complexity" evidence="1">
    <location>
        <begin position="169"/>
        <end position="189"/>
    </location>
</feature>
<comment type="caution">
    <text evidence="2">The sequence shown here is derived from an EMBL/GenBank/DDBJ whole genome shotgun (WGS) entry which is preliminary data.</text>
</comment>
<name>A0ABR3EPT5_9AGAR</name>
<feature type="compositionally biased region" description="Pro residues" evidence="1">
    <location>
        <begin position="68"/>
        <end position="81"/>
    </location>
</feature>
<evidence type="ECO:0000313" key="3">
    <source>
        <dbReference type="Proteomes" id="UP001465976"/>
    </source>
</evidence>
<dbReference type="Proteomes" id="UP001465976">
    <property type="component" value="Unassembled WGS sequence"/>
</dbReference>
<protein>
    <submittedName>
        <fullName evidence="2">Uncharacterized protein</fullName>
    </submittedName>
</protein>
<organism evidence="2 3">
    <name type="scientific">Marasmius crinis-equi</name>
    <dbReference type="NCBI Taxonomy" id="585013"/>
    <lineage>
        <taxon>Eukaryota</taxon>
        <taxon>Fungi</taxon>
        <taxon>Dikarya</taxon>
        <taxon>Basidiomycota</taxon>
        <taxon>Agaricomycotina</taxon>
        <taxon>Agaricomycetes</taxon>
        <taxon>Agaricomycetidae</taxon>
        <taxon>Agaricales</taxon>
        <taxon>Marasmiineae</taxon>
        <taxon>Marasmiaceae</taxon>
        <taxon>Marasmius</taxon>
    </lineage>
</organism>
<feature type="region of interest" description="Disordered" evidence="1">
    <location>
        <begin position="1"/>
        <end position="37"/>
    </location>
</feature>
<sequence length="375" mass="41365">MPPAHSSPRKPAPSERKRNADESKPKRNPPHCLRCPGPNFPLCVDCLIHSKKAQKCRTNTNLGTPDPNDQPPQLPDFPEPPQLFLDPPQMPQVSPGNNLSPQGMRNFDEEFASGPLFTQSQTDALLNGLNHEQQGFRGHMLGQAAPAPHEFTPTPSSPSIDRPTPELDSSLSPRTPVSSSSPATPSPISRRQYARTYINGTRQRPTFENPVYGFLTAKKGSVDYDVVRSGALLGRVERKKVNQRYVRTMDRILLNCEKLADETDCWLYIAAHHPSSQGEYIHYTSPAMQNDLPPDARDYLYNTSATLFSALKTARRQDVASVELAAAKARAERDVALSDAAQKQGVIDEIYRAIRDQGVTVDLSRLNASPSGVVP</sequence>
<feature type="region of interest" description="Disordered" evidence="1">
    <location>
        <begin position="57"/>
        <end position="98"/>
    </location>
</feature>